<dbReference type="PANTHER" id="PTHR18895">
    <property type="entry name" value="HEMK METHYLTRANSFERASE"/>
    <property type="match status" value="1"/>
</dbReference>
<evidence type="ECO:0000256" key="4">
    <source>
        <dbReference type="HAMAP-Rule" id="MF_02126"/>
    </source>
</evidence>
<feature type="binding site" evidence="4">
    <location>
        <position position="187"/>
    </location>
    <ligand>
        <name>S-adenosyl-L-methionine</name>
        <dbReference type="ChEBI" id="CHEBI:59789"/>
    </ligand>
</feature>
<feature type="binding site" evidence="4">
    <location>
        <begin position="187"/>
        <end position="190"/>
    </location>
    <ligand>
        <name>substrate</name>
    </ligand>
</feature>
<evidence type="ECO:0000256" key="1">
    <source>
        <dbReference type="ARBA" id="ARBA00022603"/>
    </source>
</evidence>
<dbReference type="InterPro" id="IPR029063">
    <property type="entry name" value="SAM-dependent_MTases_sf"/>
</dbReference>
<dbReference type="HAMAP" id="MF_02126">
    <property type="entry name" value="RF_methyltr_PrmC"/>
    <property type="match status" value="1"/>
</dbReference>
<dbReference type="GO" id="GO:0032259">
    <property type="term" value="P:methylation"/>
    <property type="evidence" value="ECO:0007669"/>
    <property type="project" value="UniProtKB-KW"/>
</dbReference>
<dbReference type="Gene3D" id="3.40.50.150">
    <property type="entry name" value="Vaccinia Virus protein VP39"/>
    <property type="match status" value="1"/>
</dbReference>
<organism evidence="7 8">
    <name type="scientific">Ferrovibrio terrae</name>
    <dbReference type="NCBI Taxonomy" id="2594003"/>
    <lineage>
        <taxon>Bacteria</taxon>
        <taxon>Pseudomonadati</taxon>
        <taxon>Pseudomonadota</taxon>
        <taxon>Alphaproteobacteria</taxon>
        <taxon>Rhodospirillales</taxon>
        <taxon>Rhodospirillaceae</taxon>
        <taxon>Ferrovibrio</taxon>
    </lineage>
</organism>
<gene>
    <name evidence="4 7" type="primary">prmC</name>
    <name evidence="7" type="ORF">FNB15_11415</name>
</gene>
<comment type="similarity">
    <text evidence="4">Belongs to the protein N5-glutamine methyltransferase family. PrmC subfamily.</text>
</comment>
<dbReference type="EC" id="2.1.1.297" evidence="4"/>
<dbReference type="PANTHER" id="PTHR18895:SF74">
    <property type="entry name" value="MTRF1L RELEASE FACTOR GLUTAMINE METHYLTRANSFERASE"/>
    <property type="match status" value="1"/>
</dbReference>
<evidence type="ECO:0000259" key="6">
    <source>
        <dbReference type="Pfam" id="PF17827"/>
    </source>
</evidence>
<feature type="domain" description="Methyltransferase" evidence="5">
    <location>
        <begin position="114"/>
        <end position="187"/>
    </location>
</feature>
<evidence type="ECO:0000259" key="5">
    <source>
        <dbReference type="Pfam" id="PF13847"/>
    </source>
</evidence>
<keyword evidence="8" id="KW-1185">Reference proteome</keyword>
<evidence type="ECO:0000313" key="7">
    <source>
        <dbReference type="EMBL" id="QDO99738.1"/>
    </source>
</evidence>
<feature type="binding site" evidence="4">
    <location>
        <begin position="121"/>
        <end position="125"/>
    </location>
    <ligand>
        <name>S-adenosyl-L-methionine</name>
        <dbReference type="ChEBI" id="CHEBI:59789"/>
    </ligand>
</feature>
<dbReference type="EMBL" id="CP041636">
    <property type="protein sequence ID" value="QDO99738.1"/>
    <property type="molecule type" value="Genomic_DNA"/>
</dbReference>
<feature type="binding site" evidence="4">
    <location>
        <position position="173"/>
    </location>
    <ligand>
        <name>S-adenosyl-L-methionine</name>
        <dbReference type="ChEBI" id="CHEBI:59789"/>
    </ligand>
</feature>
<dbReference type="AlphaFoldDB" id="A0A516H7K2"/>
<evidence type="ECO:0000313" key="8">
    <source>
        <dbReference type="Proteomes" id="UP000317496"/>
    </source>
</evidence>
<dbReference type="Proteomes" id="UP000317496">
    <property type="component" value="Chromosome"/>
</dbReference>
<name>A0A516H7K2_9PROT</name>
<keyword evidence="3 4" id="KW-0949">S-adenosyl-L-methionine</keyword>
<dbReference type="GO" id="GO:0102559">
    <property type="term" value="F:peptide chain release factor N(5)-glutamine methyltransferase activity"/>
    <property type="evidence" value="ECO:0007669"/>
    <property type="project" value="UniProtKB-EC"/>
</dbReference>
<reference evidence="7 8" key="1">
    <citation type="submission" date="2019-07" db="EMBL/GenBank/DDBJ databases">
        <title>Genome sequencing for Ferrovibrio sp. K5.</title>
        <authorList>
            <person name="Park S.-J."/>
        </authorList>
    </citation>
    <scope>NUCLEOTIDE SEQUENCE [LARGE SCALE GENOMIC DNA]</scope>
    <source>
        <strain evidence="7 8">K5</strain>
    </source>
</reference>
<dbReference type="InterPro" id="IPR025714">
    <property type="entry name" value="Methyltranfer_dom"/>
</dbReference>
<feature type="binding site" evidence="4">
    <location>
        <position position="144"/>
    </location>
    <ligand>
        <name>S-adenosyl-L-methionine</name>
        <dbReference type="ChEBI" id="CHEBI:59789"/>
    </ligand>
</feature>
<dbReference type="NCBIfam" id="TIGR03534">
    <property type="entry name" value="RF_mod_PrmC"/>
    <property type="match status" value="1"/>
</dbReference>
<dbReference type="CDD" id="cd02440">
    <property type="entry name" value="AdoMet_MTases"/>
    <property type="match status" value="1"/>
</dbReference>
<dbReference type="InterPro" id="IPR040758">
    <property type="entry name" value="PrmC_N"/>
</dbReference>
<dbReference type="NCBIfam" id="TIGR00536">
    <property type="entry name" value="hemK_fam"/>
    <property type="match status" value="1"/>
</dbReference>
<comment type="function">
    <text evidence="4">Methylates the class 1 translation termination release factors RF1/PrfA and RF2/PrfB on the glutamine residue of the universally conserved GGQ motif.</text>
</comment>
<evidence type="ECO:0000256" key="2">
    <source>
        <dbReference type="ARBA" id="ARBA00022679"/>
    </source>
</evidence>
<dbReference type="Pfam" id="PF17827">
    <property type="entry name" value="PrmC_N"/>
    <property type="match status" value="1"/>
</dbReference>
<keyword evidence="1 4" id="KW-0489">Methyltransferase</keyword>
<keyword evidence="2 4" id="KW-0808">Transferase</keyword>
<feature type="domain" description="Release factor glutamine methyltransferase N-terminal" evidence="6">
    <location>
        <begin position="7"/>
        <end position="75"/>
    </location>
</feature>
<evidence type="ECO:0000256" key="3">
    <source>
        <dbReference type="ARBA" id="ARBA00022691"/>
    </source>
</evidence>
<dbReference type="OrthoDB" id="9800643at2"/>
<comment type="catalytic activity">
    <reaction evidence="4">
        <text>L-glutaminyl-[peptide chain release factor] + S-adenosyl-L-methionine = N(5)-methyl-L-glutaminyl-[peptide chain release factor] + S-adenosyl-L-homocysteine + H(+)</text>
        <dbReference type="Rhea" id="RHEA:42896"/>
        <dbReference type="Rhea" id="RHEA-COMP:10271"/>
        <dbReference type="Rhea" id="RHEA-COMP:10272"/>
        <dbReference type="ChEBI" id="CHEBI:15378"/>
        <dbReference type="ChEBI" id="CHEBI:30011"/>
        <dbReference type="ChEBI" id="CHEBI:57856"/>
        <dbReference type="ChEBI" id="CHEBI:59789"/>
        <dbReference type="ChEBI" id="CHEBI:61891"/>
        <dbReference type="EC" id="2.1.1.297"/>
    </reaction>
</comment>
<dbReference type="Gene3D" id="1.10.8.10">
    <property type="entry name" value="DNA helicase RuvA subunit, C-terminal domain"/>
    <property type="match status" value="1"/>
</dbReference>
<dbReference type="InterPro" id="IPR019874">
    <property type="entry name" value="RF_methyltr_PrmC"/>
</dbReference>
<sequence>MTIGLVLNAAQARLKSAGVDTPRLDAILLLAEASAMSEDHIRSRPEAPLTPEAGTAFEAMLQRRLRREPVSKIIGRREFWSLEFRTSPDVLDPRADSETLAAGVLAAIPDRAASLRIVDFGTGSGCLLLSLLHELPNATGVGIDVSPPALAIAQDNADRLGMSSRCIFRLGSWGRGIEGTFDILMSNPPYIESGGVPGLEPEVADYDPLLALDGGADGLDAYRALLPDMARLAVKNALAALEVGMGQDVAVSHLLAGAGFGQIAVLPDLSGIGRVVTGRKSVQIP</sequence>
<accession>A0A516H7K2</accession>
<dbReference type="SUPFAM" id="SSF53335">
    <property type="entry name" value="S-adenosyl-L-methionine-dependent methyltransferases"/>
    <property type="match status" value="1"/>
</dbReference>
<proteinExistence type="inferred from homology"/>
<protein>
    <recommendedName>
        <fullName evidence="4">Release factor glutamine methyltransferase</fullName>
        <shortName evidence="4">RF MTase</shortName>
        <ecNumber evidence="4">2.1.1.297</ecNumber>
    </recommendedName>
    <alternativeName>
        <fullName evidence="4">N5-glutamine methyltransferase PrmC</fullName>
    </alternativeName>
    <alternativeName>
        <fullName evidence="4">Protein-(glutamine-N5) MTase PrmC</fullName>
    </alternativeName>
    <alternativeName>
        <fullName evidence="4">Protein-glutamine N-methyltransferase PrmC</fullName>
    </alternativeName>
</protein>
<dbReference type="Pfam" id="PF13847">
    <property type="entry name" value="Methyltransf_31"/>
    <property type="match status" value="1"/>
</dbReference>
<dbReference type="KEGG" id="fer:FNB15_11415"/>
<dbReference type="InterPro" id="IPR004556">
    <property type="entry name" value="HemK-like"/>
</dbReference>
<dbReference type="InterPro" id="IPR050320">
    <property type="entry name" value="N5-glutamine_MTase"/>
</dbReference>